<dbReference type="KEGG" id="pmad:BAY61_10130"/>
<accession>A0A222VN40</accession>
<dbReference type="AlphaFoldDB" id="A0A222VN40"/>
<dbReference type="RefSeq" id="WP_091795546.1">
    <property type="nucleotide sequence ID" value="NZ_CP016353.1"/>
</dbReference>
<dbReference type="InterPro" id="IPR055568">
    <property type="entry name" value="DUF7144"/>
</dbReference>
<dbReference type="Pfam" id="PF23636">
    <property type="entry name" value="DUF7144"/>
    <property type="match status" value="1"/>
</dbReference>
<gene>
    <name evidence="2" type="ORF">SAMN05421630_101389</name>
</gene>
<proteinExistence type="predicted"/>
<dbReference type="Proteomes" id="UP000199494">
    <property type="component" value="Unassembled WGS sequence"/>
</dbReference>
<dbReference type="EMBL" id="FMZE01000001">
    <property type="protein sequence ID" value="SDC09146.1"/>
    <property type="molecule type" value="Genomic_DNA"/>
</dbReference>
<dbReference type="OrthoDB" id="4482242at2"/>
<evidence type="ECO:0000259" key="1">
    <source>
        <dbReference type="Pfam" id="PF23636"/>
    </source>
</evidence>
<dbReference type="STRING" id="530584.SAMN05421630_101389"/>
<evidence type="ECO:0000313" key="3">
    <source>
        <dbReference type="Proteomes" id="UP000199494"/>
    </source>
</evidence>
<feature type="domain" description="DUF7144" evidence="1">
    <location>
        <begin position="26"/>
        <end position="136"/>
    </location>
</feature>
<keyword evidence="3" id="KW-1185">Reference proteome</keyword>
<protein>
    <recommendedName>
        <fullName evidence="1">DUF7144 domain-containing protein</fullName>
    </recommendedName>
</protein>
<evidence type="ECO:0000313" key="2">
    <source>
        <dbReference type="EMBL" id="SDC09146.1"/>
    </source>
</evidence>
<name>A0A222VN40_9PSEU</name>
<sequence length="144" mass="14745">MRASASPEHTGTRAGGIRLAASGRLLAAGTLLALAGVFNAVIGLVGLFRSGYYVTGPMGTLVFDITAWSWIHLGVGVFAAATGVALFLGAEWAKVVAVLLAGFNALAQLVFVAASPLWSIIVIALDVLIILAVLTPESESRTPA</sequence>
<organism evidence="2 3">
    <name type="scientific">Prauserella marina</name>
    <dbReference type="NCBI Taxonomy" id="530584"/>
    <lineage>
        <taxon>Bacteria</taxon>
        <taxon>Bacillati</taxon>
        <taxon>Actinomycetota</taxon>
        <taxon>Actinomycetes</taxon>
        <taxon>Pseudonocardiales</taxon>
        <taxon>Pseudonocardiaceae</taxon>
        <taxon>Prauserella</taxon>
    </lineage>
</organism>
<reference evidence="2 3" key="1">
    <citation type="submission" date="2016-10" db="EMBL/GenBank/DDBJ databases">
        <authorList>
            <person name="de Groot N.N."/>
        </authorList>
    </citation>
    <scope>NUCLEOTIDE SEQUENCE [LARGE SCALE GENOMIC DNA]</scope>
    <source>
        <strain evidence="2 3">CGMCC 4.5506</strain>
    </source>
</reference>